<dbReference type="AlphaFoldDB" id="A0A955RKA2"/>
<organism evidence="1 2">
    <name type="scientific">Candidatus Dojkabacteria bacterium</name>
    <dbReference type="NCBI Taxonomy" id="2099670"/>
    <lineage>
        <taxon>Bacteria</taxon>
        <taxon>Candidatus Dojkabacteria</taxon>
    </lineage>
</organism>
<proteinExistence type="predicted"/>
<dbReference type="Proteomes" id="UP000754563">
    <property type="component" value="Unassembled WGS sequence"/>
</dbReference>
<accession>A0A955RKA2</accession>
<evidence type="ECO:0000313" key="1">
    <source>
        <dbReference type="EMBL" id="MCA9385674.1"/>
    </source>
</evidence>
<protein>
    <submittedName>
        <fullName evidence="1">Uncharacterized protein</fullName>
    </submittedName>
</protein>
<dbReference type="EMBL" id="JAGQLH010000036">
    <property type="protein sequence ID" value="MCA9385674.1"/>
    <property type="molecule type" value="Genomic_DNA"/>
</dbReference>
<sequence>MSLQENPESHKRLDFAQALLMLCSKFPSDETMLGLKFTGLSIPQIDGLDNGKVQSLTVELLHQPGNDQNSLNTDNVSIRWDVGSNGRHPEGLHVQNAILTGFSIGHKYSPGYDGALPKSELVIEQRLSQTAENTHLCKEGRNTSTEELFYRGQDGGPIENIENVDFDSTMIGLDILVRVMIQAIRKSGKIDAVLTDKLGEPSSIEQQLDVLGSHFGIDSGDDSLGKMYIELFAKRRE</sequence>
<reference evidence="1" key="2">
    <citation type="journal article" date="2021" name="Microbiome">
        <title>Successional dynamics and alternative stable states in a saline activated sludge microbial community over 9 years.</title>
        <authorList>
            <person name="Wang Y."/>
            <person name="Ye J."/>
            <person name="Ju F."/>
            <person name="Liu L."/>
            <person name="Boyd J.A."/>
            <person name="Deng Y."/>
            <person name="Parks D.H."/>
            <person name="Jiang X."/>
            <person name="Yin X."/>
            <person name="Woodcroft B.J."/>
            <person name="Tyson G.W."/>
            <person name="Hugenholtz P."/>
            <person name="Polz M.F."/>
            <person name="Zhang T."/>
        </authorList>
    </citation>
    <scope>NUCLEOTIDE SEQUENCE</scope>
    <source>
        <strain evidence="1">HKST-UBA11</strain>
    </source>
</reference>
<comment type="caution">
    <text evidence="1">The sequence shown here is derived from an EMBL/GenBank/DDBJ whole genome shotgun (WGS) entry which is preliminary data.</text>
</comment>
<name>A0A955RKA2_9BACT</name>
<gene>
    <name evidence="1" type="ORF">KC717_03425</name>
</gene>
<reference evidence="1" key="1">
    <citation type="submission" date="2020-04" db="EMBL/GenBank/DDBJ databases">
        <authorList>
            <person name="Zhang T."/>
        </authorList>
    </citation>
    <scope>NUCLEOTIDE SEQUENCE</scope>
    <source>
        <strain evidence="1">HKST-UBA11</strain>
    </source>
</reference>
<evidence type="ECO:0000313" key="2">
    <source>
        <dbReference type="Proteomes" id="UP000754563"/>
    </source>
</evidence>